<keyword evidence="2" id="KW-0812">Transmembrane</keyword>
<name>A0A383B559_9ZZZZ</name>
<sequence length="138" mass="15101">MTSQKRVASKGSVLIVVLGILVILALLATTFATLQQLDRTISRNYVDDVRAKLAAQSGVEYAISQIKEMMTQGFFSASSGPETYVYWGNDTAEDGSDPSLMQVPIEIAKNPSWAYEDENPQNPSDSMVTPKTVKVNRP</sequence>
<feature type="compositionally biased region" description="Polar residues" evidence="1">
    <location>
        <begin position="120"/>
        <end position="129"/>
    </location>
</feature>
<keyword evidence="2" id="KW-1133">Transmembrane helix</keyword>
<evidence type="ECO:0000256" key="2">
    <source>
        <dbReference type="SAM" id="Phobius"/>
    </source>
</evidence>
<dbReference type="EMBL" id="UINC01197578">
    <property type="protein sequence ID" value="SVE15142.1"/>
    <property type="molecule type" value="Genomic_DNA"/>
</dbReference>
<gene>
    <name evidence="4" type="ORF">METZ01_LOCUS467996</name>
</gene>
<evidence type="ECO:0000256" key="1">
    <source>
        <dbReference type="SAM" id="MobiDB-lite"/>
    </source>
</evidence>
<feature type="transmembrane region" description="Helical" evidence="2">
    <location>
        <begin position="12"/>
        <end position="34"/>
    </location>
</feature>
<evidence type="ECO:0000259" key="3">
    <source>
        <dbReference type="Pfam" id="PF14341"/>
    </source>
</evidence>
<feature type="domain" description="Type 4 fimbrial biogenesis protein PilX N-terminal" evidence="3">
    <location>
        <begin position="10"/>
        <end position="60"/>
    </location>
</feature>
<dbReference type="InterPro" id="IPR025746">
    <property type="entry name" value="PilX_N_dom"/>
</dbReference>
<dbReference type="Pfam" id="PF14341">
    <property type="entry name" value="PilX_N"/>
    <property type="match status" value="1"/>
</dbReference>
<evidence type="ECO:0000313" key="4">
    <source>
        <dbReference type="EMBL" id="SVE15142.1"/>
    </source>
</evidence>
<proteinExistence type="predicted"/>
<protein>
    <recommendedName>
        <fullName evidence="3">Type 4 fimbrial biogenesis protein PilX N-terminal domain-containing protein</fullName>
    </recommendedName>
</protein>
<dbReference type="AlphaFoldDB" id="A0A383B559"/>
<feature type="non-terminal residue" evidence="4">
    <location>
        <position position="138"/>
    </location>
</feature>
<reference evidence="4" key="1">
    <citation type="submission" date="2018-05" db="EMBL/GenBank/DDBJ databases">
        <authorList>
            <person name="Lanie J.A."/>
            <person name="Ng W.-L."/>
            <person name="Kazmierczak K.M."/>
            <person name="Andrzejewski T.M."/>
            <person name="Davidsen T.M."/>
            <person name="Wayne K.J."/>
            <person name="Tettelin H."/>
            <person name="Glass J.I."/>
            <person name="Rusch D."/>
            <person name="Podicherti R."/>
            <person name="Tsui H.-C.T."/>
            <person name="Winkler M.E."/>
        </authorList>
    </citation>
    <scope>NUCLEOTIDE SEQUENCE</scope>
</reference>
<accession>A0A383B559</accession>
<organism evidence="4">
    <name type="scientific">marine metagenome</name>
    <dbReference type="NCBI Taxonomy" id="408172"/>
    <lineage>
        <taxon>unclassified sequences</taxon>
        <taxon>metagenomes</taxon>
        <taxon>ecological metagenomes</taxon>
    </lineage>
</organism>
<keyword evidence="2" id="KW-0472">Membrane</keyword>
<feature type="region of interest" description="Disordered" evidence="1">
    <location>
        <begin position="112"/>
        <end position="138"/>
    </location>
</feature>